<keyword evidence="4 5" id="KW-0472">Membrane</keyword>
<comment type="caution">
    <text evidence="7">The sequence shown here is derived from an EMBL/GenBank/DDBJ whole genome shotgun (WGS) entry which is preliminary data.</text>
</comment>
<protein>
    <submittedName>
        <fullName evidence="7">O-antigen ligase family protein</fullName>
    </submittedName>
</protein>
<accession>A0ABU5P1P0</accession>
<dbReference type="Proteomes" id="UP001305746">
    <property type="component" value="Unassembled WGS sequence"/>
</dbReference>
<dbReference type="PANTHER" id="PTHR37422">
    <property type="entry name" value="TEICHURONIC ACID BIOSYNTHESIS PROTEIN TUAE"/>
    <property type="match status" value="1"/>
</dbReference>
<evidence type="ECO:0000256" key="3">
    <source>
        <dbReference type="ARBA" id="ARBA00022989"/>
    </source>
</evidence>
<feature type="transmembrane region" description="Helical" evidence="5">
    <location>
        <begin position="206"/>
        <end position="226"/>
    </location>
</feature>
<organism evidence="7 8">
    <name type="scientific">Marinobacter qingdaonensis</name>
    <dbReference type="NCBI Taxonomy" id="3108486"/>
    <lineage>
        <taxon>Bacteria</taxon>
        <taxon>Pseudomonadati</taxon>
        <taxon>Pseudomonadota</taxon>
        <taxon>Gammaproteobacteria</taxon>
        <taxon>Pseudomonadales</taxon>
        <taxon>Marinobacteraceae</taxon>
        <taxon>Marinobacter</taxon>
    </lineage>
</organism>
<evidence type="ECO:0000256" key="4">
    <source>
        <dbReference type="ARBA" id="ARBA00023136"/>
    </source>
</evidence>
<feature type="transmembrane region" description="Helical" evidence="5">
    <location>
        <begin position="53"/>
        <end position="71"/>
    </location>
</feature>
<comment type="subcellular location">
    <subcellularLocation>
        <location evidence="1">Membrane</location>
        <topology evidence="1">Multi-pass membrane protein</topology>
    </subcellularLocation>
</comment>
<dbReference type="InterPro" id="IPR007016">
    <property type="entry name" value="O-antigen_ligase-rel_domated"/>
</dbReference>
<name>A0ABU5P1P0_9GAMM</name>
<dbReference type="GO" id="GO:0016874">
    <property type="term" value="F:ligase activity"/>
    <property type="evidence" value="ECO:0007669"/>
    <property type="project" value="UniProtKB-KW"/>
</dbReference>
<gene>
    <name evidence="7" type="ORF">U5822_14295</name>
</gene>
<feature type="transmembrane region" description="Helical" evidence="5">
    <location>
        <begin position="83"/>
        <end position="102"/>
    </location>
</feature>
<keyword evidence="3 5" id="KW-1133">Transmembrane helix</keyword>
<feature type="domain" description="O-antigen ligase-related" evidence="6">
    <location>
        <begin position="217"/>
        <end position="350"/>
    </location>
</feature>
<dbReference type="PANTHER" id="PTHR37422:SF13">
    <property type="entry name" value="LIPOPOLYSACCHARIDE BIOSYNTHESIS PROTEIN PA4999-RELATED"/>
    <property type="match status" value="1"/>
</dbReference>
<feature type="transmembrane region" description="Helical" evidence="5">
    <location>
        <begin position="134"/>
        <end position="157"/>
    </location>
</feature>
<dbReference type="Pfam" id="PF04932">
    <property type="entry name" value="Wzy_C"/>
    <property type="match status" value="1"/>
</dbReference>
<reference evidence="7 8" key="1">
    <citation type="submission" date="2023-12" db="EMBL/GenBank/DDBJ databases">
        <title>Marinobacter qingdaonensis sp. nov., isolated from the intertidal sediment of Qingdao, PR China.</title>
        <authorList>
            <person name="Li Y."/>
        </authorList>
    </citation>
    <scope>NUCLEOTIDE SEQUENCE [LARGE SCALE GENOMIC DNA]</scope>
    <source>
        <strain evidence="7 8">ASW11-75</strain>
    </source>
</reference>
<keyword evidence="8" id="KW-1185">Reference proteome</keyword>
<feature type="transmembrane region" description="Helical" evidence="5">
    <location>
        <begin position="404"/>
        <end position="425"/>
    </location>
</feature>
<feature type="transmembrane region" description="Helical" evidence="5">
    <location>
        <begin position="114"/>
        <end position="129"/>
    </location>
</feature>
<evidence type="ECO:0000259" key="6">
    <source>
        <dbReference type="Pfam" id="PF04932"/>
    </source>
</evidence>
<sequence length="447" mass="51443">MIKRRKVVDIQSFYSLHIGAMWRYFKTETLAFWAISAYLFLEYVRPQSIYPMLDFLPWTQLAVLGALVGCLQDKSVKWVSSPINTGLILFLLTILLSSVLAYWPSEAFGRLENFYTWFIIYFLIINIVNTEKRFYIFLCIFFLATFKLSLSLSITWARRGFAFTGWGLSGPPGFFQNSGELAIQMLVFWPLAWAFALYLKPHVSKFKYFILLLMPITAMMVVLGASSRGAQLALLVQLLIVNARSIFKPKVFASCLVVMGLLWAALPDQQKNRFQVAGDDRTSIQRLLYWEHGIDMLNDHPVLGVGFFNYIPYYERAYPEDILYDGAELPHNIFIQVGADLGYPALAVYLFMIIYSVRKTRMLRDSLGKQTERNFFTHILTYLNLSIIGFVVAGQFVSVVYYPFMWIHLAMFVCCHNIISTTVLSEQRTTGRIGRVNTGLKKALRRV</sequence>
<proteinExistence type="predicted"/>
<evidence type="ECO:0000256" key="2">
    <source>
        <dbReference type="ARBA" id="ARBA00022692"/>
    </source>
</evidence>
<feature type="transmembrane region" description="Helical" evidence="5">
    <location>
        <begin position="333"/>
        <end position="355"/>
    </location>
</feature>
<evidence type="ECO:0000256" key="5">
    <source>
        <dbReference type="SAM" id="Phobius"/>
    </source>
</evidence>
<dbReference type="EMBL" id="JAYDCJ010000003">
    <property type="protein sequence ID" value="MEA1081842.1"/>
    <property type="molecule type" value="Genomic_DNA"/>
</dbReference>
<feature type="transmembrane region" description="Helical" evidence="5">
    <location>
        <begin position="375"/>
        <end position="398"/>
    </location>
</feature>
<feature type="transmembrane region" description="Helical" evidence="5">
    <location>
        <begin position="21"/>
        <end position="41"/>
    </location>
</feature>
<evidence type="ECO:0000256" key="1">
    <source>
        <dbReference type="ARBA" id="ARBA00004141"/>
    </source>
</evidence>
<keyword evidence="7" id="KW-0436">Ligase</keyword>
<dbReference type="RefSeq" id="WP_322856284.1">
    <property type="nucleotide sequence ID" value="NZ_JAYDCJ010000003.1"/>
</dbReference>
<evidence type="ECO:0000313" key="8">
    <source>
        <dbReference type="Proteomes" id="UP001305746"/>
    </source>
</evidence>
<evidence type="ECO:0000313" key="7">
    <source>
        <dbReference type="EMBL" id="MEA1081842.1"/>
    </source>
</evidence>
<dbReference type="InterPro" id="IPR051533">
    <property type="entry name" value="WaaL-like"/>
</dbReference>
<feature type="transmembrane region" description="Helical" evidence="5">
    <location>
        <begin position="181"/>
        <end position="199"/>
    </location>
</feature>
<keyword evidence="2 5" id="KW-0812">Transmembrane</keyword>